<dbReference type="GO" id="GO:0099122">
    <property type="term" value="F:RNA polymerase II C-terminal domain binding"/>
    <property type="evidence" value="ECO:0007669"/>
    <property type="project" value="InterPro"/>
</dbReference>
<dbReference type="Proteomes" id="UP001310594">
    <property type="component" value="Unassembled WGS sequence"/>
</dbReference>
<dbReference type="PROSITE" id="PS51391">
    <property type="entry name" value="CID"/>
    <property type="match status" value="1"/>
</dbReference>
<sequence>MAYTPDAVLAKLSTLNESQDSIVSVAQWLLFHRRHADKTSQLWLSTLTSTSPALSVAKKLNLIYLANEVVQQSRARGKQDFVLAFEPVVGEGVGAAYKGANEGTQGKIRRVVEVWRQRAVFSKPILDVVEGRMGEIDRSKAGGGGKGGMGKLGGSLFGGSGGAVGASVPEGLDAVSKAMVAVHRGVAGVGGLVPTAENEVAKMTGPEYVVPTPPVHAARLSALMRSLASAQSAVETSISARKTLLGELEKLVATHRASLSADEATVTRLASTRENIETMKRTVEDGIMRGLSNPPSPAVGTPTSGLPTTIPQTNGNNDTSTPSGGAGAAPEVEAFTPPPEIESFTPELMAEKGTEMLDAMDAMEASLNTLPTSHASGPGVRWNEQAMEVELEMGGPGSDSKAKNQAVAERFMADFVLGGGMSGDTRVPKTSTTENPAPSGPILGTSNGANGNGNGGQGSTDSPAPGDPRLKRRKMSHPKPSSAANGDGEIDIFTAGVGGVDDDEVAALLGGGS</sequence>
<dbReference type="InterPro" id="IPR008942">
    <property type="entry name" value="ENTH_VHS"/>
</dbReference>
<accession>A0AAN8A0E9</accession>
<gene>
    <name evidence="3" type="ORF">LTR97_008602</name>
</gene>
<dbReference type="CDD" id="cd17003">
    <property type="entry name" value="CID_Rtt103"/>
    <property type="match status" value="1"/>
</dbReference>
<dbReference type="InterPro" id="IPR047883">
    <property type="entry name" value="Rtt103-like_CID"/>
</dbReference>
<dbReference type="InterPro" id="IPR006569">
    <property type="entry name" value="CID_dom"/>
</dbReference>
<reference evidence="3" key="1">
    <citation type="submission" date="2023-08" db="EMBL/GenBank/DDBJ databases">
        <title>Black Yeasts Isolated from many extreme environments.</title>
        <authorList>
            <person name="Coleine C."/>
            <person name="Stajich J.E."/>
            <person name="Selbmann L."/>
        </authorList>
    </citation>
    <scope>NUCLEOTIDE SEQUENCE</scope>
    <source>
        <strain evidence="3">CCFEE 5810</strain>
    </source>
</reference>
<name>A0AAN8A0E9_9PEZI</name>
<organism evidence="3 4">
    <name type="scientific">Elasticomyces elasticus</name>
    <dbReference type="NCBI Taxonomy" id="574655"/>
    <lineage>
        <taxon>Eukaryota</taxon>
        <taxon>Fungi</taxon>
        <taxon>Dikarya</taxon>
        <taxon>Ascomycota</taxon>
        <taxon>Pezizomycotina</taxon>
        <taxon>Dothideomycetes</taxon>
        <taxon>Dothideomycetidae</taxon>
        <taxon>Mycosphaerellales</taxon>
        <taxon>Teratosphaeriaceae</taxon>
        <taxon>Elasticomyces</taxon>
    </lineage>
</organism>
<dbReference type="Gene3D" id="1.25.40.90">
    <property type="match status" value="1"/>
</dbReference>
<evidence type="ECO:0000313" key="3">
    <source>
        <dbReference type="EMBL" id="KAK5696182.1"/>
    </source>
</evidence>
<protein>
    <recommendedName>
        <fullName evidence="2">CID domain-containing protein</fullName>
    </recommendedName>
</protein>
<evidence type="ECO:0000256" key="1">
    <source>
        <dbReference type="SAM" id="MobiDB-lite"/>
    </source>
</evidence>
<evidence type="ECO:0000313" key="4">
    <source>
        <dbReference type="Proteomes" id="UP001310594"/>
    </source>
</evidence>
<dbReference type="SMART" id="SM00582">
    <property type="entry name" value="RPR"/>
    <property type="match status" value="1"/>
</dbReference>
<dbReference type="EMBL" id="JAVRQU010000013">
    <property type="protein sequence ID" value="KAK5696182.1"/>
    <property type="molecule type" value="Genomic_DNA"/>
</dbReference>
<comment type="caution">
    <text evidence="3">The sequence shown here is derived from an EMBL/GenBank/DDBJ whole genome shotgun (WGS) entry which is preliminary data.</text>
</comment>
<feature type="region of interest" description="Disordered" evidence="1">
    <location>
        <begin position="417"/>
        <end position="491"/>
    </location>
</feature>
<feature type="region of interest" description="Disordered" evidence="1">
    <location>
        <begin position="287"/>
        <end position="341"/>
    </location>
</feature>
<dbReference type="AlphaFoldDB" id="A0AAN8A0E9"/>
<dbReference type="PANTHER" id="PTHR12460">
    <property type="entry name" value="CYCLIN-DEPENDENT KINASE INHIBITOR-RELATED PROTEIN"/>
    <property type="match status" value="1"/>
</dbReference>
<feature type="compositionally biased region" description="Polar residues" evidence="1">
    <location>
        <begin position="301"/>
        <end position="323"/>
    </location>
</feature>
<dbReference type="PANTHER" id="PTHR12460:SF0">
    <property type="entry name" value="CID DOMAIN-CONTAINING PROTEIN-RELATED"/>
    <property type="match status" value="1"/>
</dbReference>
<evidence type="ECO:0000259" key="2">
    <source>
        <dbReference type="PROSITE" id="PS51391"/>
    </source>
</evidence>
<proteinExistence type="predicted"/>
<feature type="domain" description="CID" evidence="2">
    <location>
        <begin position="1"/>
        <end position="137"/>
    </location>
</feature>
<dbReference type="SUPFAM" id="SSF48464">
    <property type="entry name" value="ENTH/VHS domain"/>
    <property type="match status" value="1"/>
</dbReference>
<dbReference type="GO" id="GO:0031124">
    <property type="term" value="P:mRNA 3'-end processing"/>
    <property type="evidence" value="ECO:0007669"/>
    <property type="project" value="InterPro"/>
</dbReference>
<dbReference type="Pfam" id="PF04818">
    <property type="entry name" value="CID"/>
    <property type="match status" value="1"/>
</dbReference>